<feature type="domain" description="Teneurin NHL" evidence="4">
    <location>
        <begin position="67"/>
        <end position="106"/>
    </location>
</feature>
<dbReference type="Gene3D" id="2.120.10.30">
    <property type="entry name" value="TolB, C-terminal domain"/>
    <property type="match status" value="2"/>
</dbReference>
<evidence type="ECO:0000259" key="4">
    <source>
        <dbReference type="Pfam" id="PF25021"/>
    </source>
</evidence>
<dbReference type="InterPro" id="IPR011042">
    <property type="entry name" value="6-blade_b-propeller_TolB-like"/>
</dbReference>
<dbReference type="EMBL" id="JACHLY010000001">
    <property type="protein sequence ID" value="MBB6000609.1"/>
    <property type="molecule type" value="Genomic_DNA"/>
</dbReference>
<dbReference type="PANTHER" id="PTHR46388">
    <property type="entry name" value="NHL REPEAT-CONTAINING PROTEIN 2"/>
    <property type="match status" value="1"/>
</dbReference>
<dbReference type="SUPFAM" id="SSF75011">
    <property type="entry name" value="3-carboxy-cis,cis-mucoante lactonizing enzyme"/>
    <property type="match status" value="1"/>
</dbReference>
<dbReference type="Proteomes" id="UP000578077">
    <property type="component" value="Unassembled WGS sequence"/>
</dbReference>
<name>A0A841EGW7_9ACTN</name>
<feature type="chain" id="PRO_5039336209" evidence="3">
    <location>
        <begin position="32"/>
        <end position="399"/>
    </location>
</feature>
<comment type="caution">
    <text evidence="5">The sequence shown here is derived from an EMBL/GenBank/DDBJ whole genome shotgun (WGS) entry which is preliminary data.</text>
</comment>
<gene>
    <name evidence="5" type="ORF">HNR25_004360</name>
</gene>
<dbReference type="Gene3D" id="2.40.10.500">
    <property type="match status" value="1"/>
</dbReference>
<dbReference type="RefSeq" id="WP_184638148.1">
    <property type="nucleotide sequence ID" value="NZ_BAABKT010000038.1"/>
</dbReference>
<dbReference type="AlphaFoldDB" id="A0A841EGW7"/>
<keyword evidence="3" id="KW-0732">Signal</keyword>
<evidence type="ECO:0000256" key="3">
    <source>
        <dbReference type="SAM" id="SignalP"/>
    </source>
</evidence>
<feature type="region of interest" description="Disordered" evidence="2">
    <location>
        <begin position="338"/>
        <end position="358"/>
    </location>
</feature>
<dbReference type="Pfam" id="PF01436">
    <property type="entry name" value="NHL"/>
    <property type="match status" value="2"/>
</dbReference>
<dbReference type="PANTHER" id="PTHR46388:SF2">
    <property type="entry name" value="NHL REPEAT-CONTAINING PROTEIN 2"/>
    <property type="match status" value="1"/>
</dbReference>
<dbReference type="InterPro" id="IPR001258">
    <property type="entry name" value="NHL_repeat"/>
</dbReference>
<proteinExistence type="predicted"/>
<protein>
    <submittedName>
        <fullName evidence="5">Sugar lactone lactonase YvrE</fullName>
    </submittedName>
</protein>
<organism evidence="5 6">
    <name type="scientific">Streptomonospora salina</name>
    <dbReference type="NCBI Taxonomy" id="104205"/>
    <lineage>
        <taxon>Bacteria</taxon>
        <taxon>Bacillati</taxon>
        <taxon>Actinomycetota</taxon>
        <taxon>Actinomycetes</taxon>
        <taxon>Streptosporangiales</taxon>
        <taxon>Nocardiopsidaceae</taxon>
        <taxon>Streptomonospora</taxon>
    </lineage>
</organism>
<reference evidence="5 6" key="1">
    <citation type="submission" date="2020-08" db="EMBL/GenBank/DDBJ databases">
        <title>Sequencing the genomes of 1000 actinobacteria strains.</title>
        <authorList>
            <person name="Klenk H.-P."/>
        </authorList>
    </citation>
    <scope>NUCLEOTIDE SEQUENCE [LARGE SCALE GENOMIC DNA]</scope>
    <source>
        <strain evidence="5 6">DSM 44593</strain>
    </source>
</reference>
<dbReference type="Pfam" id="PF25021">
    <property type="entry name" value="TEN_NHL"/>
    <property type="match status" value="1"/>
</dbReference>
<evidence type="ECO:0000313" key="6">
    <source>
        <dbReference type="Proteomes" id="UP000578077"/>
    </source>
</evidence>
<dbReference type="InterPro" id="IPR056822">
    <property type="entry name" value="TEN_NHL"/>
</dbReference>
<evidence type="ECO:0000256" key="2">
    <source>
        <dbReference type="SAM" id="MobiDB-lite"/>
    </source>
</evidence>
<feature type="compositionally biased region" description="Gly residues" evidence="2">
    <location>
        <begin position="344"/>
        <end position="353"/>
    </location>
</feature>
<feature type="signal peptide" evidence="3">
    <location>
        <begin position="1"/>
        <end position="31"/>
    </location>
</feature>
<accession>A0A841EGW7</accession>
<evidence type="ECO:0000313" key="5">
    <source>
        <dbReference type="EMBL" id="MBB6000609.1"/>
    </source>
</evidence>
<keyword evidence="1" id="KW-0677">Repeat</keyword>
<keyword evidence="6" id="KW-1185">Reference proteome</keyword>
<evidence type="ECO:0000256" key="1">
    <source>
        <dbReference type="ARBA" id="ARBA00022737"/>
    </source>
</evidence>
<sequence length="399" mass="40531">MPLGPLAARFGCGTGAAHTFALLRAGALALAALTLVPSCGTPPQAEMPGTIETVVGTGEPGWLEGGYGGDAGDANQARLNAPGALAFAADGTLYIADTDNNRIRSVNPDSGTVNTVAGGGATDWARAECATAAALPDIAGLAVSSYGDTLYAASTLQNQVVAIDPHECTIELTAGRADGSAVQLSEHETGELDGLWWPKDVAVGPDGTLYIGDSGNDRVVAVGPHEARSSGRPDSEYVRVVAGNGAPGRSGATTPADTGIGDLGRLDVDGEGSVFFVDGSAGLRKVDSYKNTVTADWNPRLPEDPQAIAVNPRTGRLFATDTARNLVMAYAPGSREPTVVAGTGSRGFTGDGGPADEADLDSPGGLAVSPGGDLYIADTHNHRIRMVHDVDTALDDRTG</sequence>